<accession>B6HR92</accession>
<dbReference type="HOGENOM" id="CLU_1611338_0_0_1"/>
<name>B6HR92_PENRW</name>
<sequence length="165" mass="17949">MEVTEWVQVKLGSAVWGMISSRPAKIGRSRLVYLIYSRNHATVEIQSAISVAQGSLPGIDSYYNSIGFEGRKMPRDQIKVLHSPVQGRNEAGCAIKPIQVPGPSGNTGHLRIYMTASTMLYECLGERAFGQAVIVGDNWCTACLGPAHPQLECRLISSCRIASGR</sequence>
<dbReference type="EMBL" id="AM920437">
    <property type="protein sequence ID" value="CAP99765.1"/>
    <property type="molecule type" value="Genomic_DNA"/>
</dbReference>
<dbReference type="Proteomes" id="UP000000724">
    <property type="component" value="Contig Pc00c22"/>
</dbReference>
<keyword evidence="2" id="KW-1185">Reference proteome</keyword>
<dbReference type="VEuPathDB" id="FungiDB:PCH_Pc22g24770"/>
<proteinExistence type="predicted"/>
<dbReference type="AlphaFoldDB" id="B6HR92"/>
<reference evidence="1 2" key="1">
    <citation type="journal article" date="2008" name="Nat. Biotechnol.">
        <title>Genome sequencing and analysis of the filamentous fungus Penicillium chrysogenum.</title>
        <authorList>
            <person name="van den Berg M.A."/>
            <person name="Albang R."/>
            <person name="Albermann K."/>
            <person name="Badger J.H."/>
            <person name="Daran J.-M."/>
            <person name="Driessen A.J.M."/>
            <person name="Garcia-Estrada C."/>
            <person name="Fedorova N.D."/>
            <person name="Harris D.M."/>
            <person name="Heijne W.H.M."/>
            <person name="Joardar V.S."/>
            <person name="Kiel J.A.K.W."/>
            <person name="Kovalchuk A."/>
            <person name="Martin J.F."/>
            <person name="Nierman W.C."/>
            <person name="Nijland J.G."/>
            <person name="Pronk J.T."/>
            <person name="Roubos J.A."/>
            <person name="van der Klei I.J."/>
            <person name="van Peij N.N.M.E."/>
            <person name="Veenhuis M."/>
            <person name="von Doehren H."/>
            <person name="Wagner C."/>
            <person name="Wortman J.R."/>
            <person name="Bovenberg R.A.L."/>
        </authorList>
    </citation>
    <scope>NUCLEOTIDE SEQUENCE [LARGE SCALE GENOMIC DNA]</scope>
    <source>
        <strain evidence="2">ATCC 28089 / DSM 1075 / NRRL 1951 / Wisconsin 54-1255</strain>
    </source>
</reference>
<organism evidence="1 2">
    <name type="scientific">Penicillium rubens (strain ATCC 28089 / DSM 1075 / NRRL 1951 / Wisconsin 54-1255)</name>
    <name type="common">Penicillium chrysogenum</name>
    <dbReference type="NCBI Taxonomy" id="500485"/>
    <lineage>
        <taxon>Eukaryota</taxon>
        <taxon>Fungi</taxon>
        <taxon>Dikarya</taxon>
        <taxon>Ascomycota</taxon>
        <taxon>Pezizomycotina</taxon>
        <taxon>Eurotiomycetes</taxon>
        <taxon>Eurotiomycetidae</taxon>
        <taxon>Eurotiales</taxon>
        <taxon>Aspergillaceae</taxon>
        <taxon>Penicillium</taxon>
        <taxon>Penicillium chrysogenum species complex</taxon>
    </lineage>
</organism>
<protein>
    <submittedName>
        <fullName evidence="1">Uncharacterized protein</fullName>
    </submittedName>
</protein>
<gene>
    <name evidence="1" type="ORF">Pc22g24770</name>
    <name evidence="1" type="ORF">PCH_Pc22g24770</name>
</gene>
<evidence type="ECO:0000313" key="2">
    <source>
        <dbReference type="Proteomes" id="UP000000724"/>
    </source>
</evidence>
<evidence type="ECO:0000313" key="1">
    <source>
        <dbReference type="EMBL" id="CAP99765.1"/>
    </source>
</evidence>